<protein>
    <submittedName>
        <fullName evidence="2">Uncharacterized protein</fullName>
    </submittedName>
</protein>
<reference evidence="2 3" key="1">
    <citation type="journal article" date="2016" name="Mol. Biol. Evol.">
        <title>Comparative Genomics of Early-Diverging Mushroom-Forming Fungi Provides Insights into the Origins of Lignocellulose Decay Capabilities.</title>
        <authorList>
            <person name="Nagy L.G."/>
            <person name="Riley R."/>
            <person name="Tritt A."/>
            <person name="Adam C."/>
            <person name="Daum C."/>
            <person name="Floudas D."/>
            <person name="Sun H."/>
            <person name="Yadav J.S."/>
            <person name="Pangilinan J."/>
            <person name="Larsson K.H."/>
            <person name="Matsuura K."/>
            <person name="Barry K."/>
            <person name="Labutti K."/>
            <person name="Kuo R."/>
            <person name="Ohm R.A."/>
            <person name="Bhattacharya S.S."/>
            <person name="Shirouzu T."/>
            <person name="Yoshinaga Y."/>
            <person name="Martin F.M."/>
            <person name="Grigoriev I.V."/>
            <person name="Hibbett D.S."/>
        </authorList>
    </citation>
    <scope>NUCLEOTIDE SEQUENCE [LARGE SCALE GENOMIC DNA]</scope>
    <source>
        <strain evidence="2 3">HHB10207 ss-3</strain>
    </source>
</reference>
<sequence length="194" mass="21117">MSTMPLWGMIFLLSAMDCLERGMPATLPSSAHYPDITWRAARTAVQVNLTSHHSVDHFPCRIAGFSVTHYGPSYQIKAASRSYPDTTFFTTAPSTHLGRLVFVFFDPSFLELYGYALLIAYKYYPSAIALASPSRCVSSSPPFKRALSLPSSVLSTAIGKGVRVVVGLTSYQGTITHIHLQHHPALLAAAAVAR</sequence>
<feature type="chain" id="PRO_5007870073" evidence="1">
    <location>
        <begin position="21"/>
        <end position="194"/>
    </location>
</feature>
<evidence type="ECO:0000256" key="1">
    <source>
        <dbReference type="SAM" id="SignalP"/>
    </source>
</evidence>
<evidence type="ECO:0000313" key="2">
    <source>
        <dbReference type="EMBL" id="KZT34370.1"/>
    </source>
</evidence>
<keyword evidence="3" id="KW-1185">Reference proteome</keyword>
<organism evidence="2 3">
    <name type="scientific">Sistotremastrum suecicum HHB10207 ss-3</name>
    <dbReference type="NCBI Taxonomy" id="1314776"/>
    <lineage>
        <taxon>Eukaryota</taxon>
        <taxon>Fungi</taxon>
        <taxon>Dikarya</taxon>
        <taxon>Basidiomycota</taxon>
        <taxon>Agaricomycotina</taxon>
        <taxon>Agaricomycetes</taxon>
        <taxon>Sistotremastrales</taxon>
        <taxon>Sistotremastraceae</taxon>
        <taxon>Sistotremastrum</taxon>
    </lineage>
</organism>
<dbReference type="AlphaFoldDB" id="A0A165ZJT1"/>
<dbReference type="EMBL" id="KV428185">
    <property type="protein sequence ID" value="KZT34370.1"/>
    <property type="molecule type" value="Genomic_DNA"/>
</dbReference>
<accession>A0A165ZJT1</accession>
<gene>
    <name evidence="2" type="ORF">SISSUDRAFT_1065382</name>
</gene>
<feature type="signal peptide" evidence="1">
    <location>
        <begin position="1"/>
        <end position="20"/>
    </location>
</feature>
<proteinExistence type="predicted"/>
<evidence type="ECO:0000313" key="3">
    <source>
        <dbReference type="Proteomes" id="UP000076798"/>
    </source>
</evidence>
<name>A0A165ZJT1_9AGAM</name>
<dbReference type="Proteomes" id="UP000076798">
    <property type="component" value="Unassembled WGS sequence"/>
</dbReference>
<keyword evidence="1" id="KW-0732">Signal</keyword>